<dbReference type="GO" id="GO:0019239">
    <property type="term" value="F:deaminase activity"/>
    <property type="evidence" value="ECO:0007669"/>
    <property type="project" value="TreeGrafter"/>
</dbReference>
<comment type="caution">
    <text evidence="2">The sequence shown here is derived from an EMBL/GenBank/DDBJ whole genome shotgun (WGS) entry which is preliminary data.</text>
</comment>
<evidence type="ECO:0008006" key="4">
    <source>
        <dbReference type="Google" id="ProtNLM"/>
    </source>
</evidence>
<dbReference type="Proteomes" id="UP001165135">
    <property type="component" value="Unassembled WGS sequence"/>
</dbReference>
<comment type="similarity">
    <text evidence="1">Belongs to the RutC family.</text>
</comment>
<dbReference type="InterPro" id="IPR035959">
    <property type="entry name" value="RutC-like_sf"/>
</dbReference>
<dbReference type="Pfam" id="PF01042">
    <property type="entry name" value="Ribonuc_L-PSP"/>
    <property type="match status" value="1"/>
</dbReference>
<evidence type="ECO:0000313" key="3">
    <source>
        <dbReference type="Proteomes" id="UP001165135"/>
    </source>
</evidence>
<sequence length="165" mass="17624">MVRDIGCALSLGIPPEYDTEYRSMSTVWSEHPTERGSAMRTIHPEHFPAPAVPLSHGVRAGDLLFVSGQVATTADGSVFIGDFATEVNATIDNVEAVLRAGGASLADVVKVNAYLANATLFAPFNELYARRIGAVPPARTTVVVDFGHPDVRVEIEAVAYLGDRD</sequence>
<dbReference type="InterPro" id="IPR006175">
    <property type="entry name" value="YjgF/YER057c/UK114"/>
</dbReference>
<dbReference type="EMBL" id="BSTJ01000005">
    <property type="protein sequence ID" value="GLY76154.1"/>
    <property type="molecule type" value="Genomic_DNA"/>
</dbReference>
<evidence type="ECO:0000256" key="1">
    <source>
        <dbReference type="ARBA" id="ARBA00010552"/>
    </source>
</evidence>
<protein>
    <recommendedName>
        <fullName evidence="4">2-iminobutanoate/2-iminopropanoate deaminase</fullName>
    </recommendedName>
</protein>
<reference evidence="2" key="1">
    <citation type="submission" date="2023-03" db="EMBL/GenBank/DDBJ databases">
        <title>Actinoallomurus iriomotensis NBRC 103681.</title>
        <authorList>
            <person name="Ichikawa N."/>
            <person name="Sato H."/>
            <person name="Tonouchi N."/>
        </authorList>
    </citation>
    <scope>NUCLEOTIDE SEQUENCE</scope>
    <source>
        <strain evidence="2">NBRC 103681</strain>
    </source>
</reference>
<dbReference type="PANTHER" id="PTHR11803">
    <property type="entry name" value="2-IMINOBUTANOATE/2-IMINOPROPANOATE DEAMINASE RIDA"/>
    <property type="match status" value="1"/>
</dbReference>
<accession>A0A9W6RIH3</accession>
<dbReference type="AlphaFoldDB" id="A0A9W6RIH3"/>
<dbReference type="SUPFAM" id="SSF55298">
    <property type="entry name" value="YjgF-like"/>
    <property type="match status" value="1"/>
</dbReference>
<dbReference type="PANTHER" id="PTHR11803:SF58">
    <property type="entry name" value="PROTEIN HMF1-RELATED"/>
    <property type="match status" value="1"/>
</dbReference>
<organism evidence="2 3">
    <name type="scientific">Actinoallomurus iriomotensis</name>
    <dbReference type="NCBI Taxonomy" id="478107"/>
    <lineage>
        <taxon>Bacteria</taxon>
        <taxon>Bacillati</taxon>
        <taxon>Actinomycetota</taxon>
        <taxon>Actinomycetes</taxon>
        <taxon>Streptosporangiales</taxon>
        <taxon>Thermomonosporaceae</taxon>
        <taxon>Actinoallomurus</taxon>
    </lineage>
</organism>
<dbReference type="GO" id="GO:0005829">
    <property type="term" value="C:cytosol"/>
    <property type="evidence" value="ECO:0007669"/>
    <property type="project" value="TreeGrafter"/>
</dbReference>
<evidence type="ECO:0000313" key="2">
    <source>
        <dbReference type="EMBL" id="GLY76154.1"/>
    </source>
</evidence>
<gene>
    <name evidence="2" type="ORF">Airi01_044210</name>
</gene>
<dbReference type="CDD" id="cd00448">
    <property type="entry name" value="YjgF_YER057c_UK114_family"/>
    <property type="match status" value="1"/>
</dbReference>
<name>A0A9W6RIH3_9ACTN</name>
<dbReference type="Gene3D" id="3.30.1330.40">
    <property type="entry name" value="RutC-like"/>
    <property type="match status" value="1"/>
</dbReference>
<proteinExistence type="inferred from homology"/>